<reference evidence="1 2" key="1">
    <citation type="submission" date="2024-01" db="EMBL/GenBank/DDBJ databases">
        <title>Genome assemblies of Stephania.</title>
        <authorList>
            <person name="Yang L."/>
        </authorList>
    </citation>
    <scope>NUCLEOTIDE SEQUENCE [LARGE SCALE GENOMIC DNA]</scope>
    <source>
        <strain evidence="1">YNDBR</strain>
        <tissue evidence="1">Leaf</tissue>
    </source>
</reference>
<name>A0AAP0NXI4_9MAGN</name>
<organism evidence="1 2">
    <name type="scientific">Stephania yunnanensis</name>
    <dbReference type="NCBI Taxonomy" id="152371"/>
    <lineage>
        <taxon>Eukaryota</taxon>
        <taxon>Viridiplantae</taxon>
        <taxon>Streptophyta</taxon>
        <taxon>Embryophyta</taxon>
        <taxon>Tracheophyta</taxon>
        <taxon>Spermatophyta</taxon>
        <taxon>Magnoliopsida</taxon>
        <taxon>Ranunculales</taxon>
        <taxon>Menispermaceae</taxon>
        <taxon>Menispermoideae</taxon>
        <taxon>Cissampelideae</taxon>
        <taxon>Stephania</taxon>
    </lineage>
</organism>
<sequence length="69" mass="7421">MPPSSPKTPTLKATVNTLVGVVVVATSRRLAIGVTASPPLSLPYIYISIRPSSHIAFVVSSYSQRRLNR</sequence>
<keyword evidence="2" id="KW-1185">Reference proteome</keyword>
<evidence type="ECO:0000313" key="2">
    <source>
        <dbReference type="Proteomes" id="UP001420932"/>
    </source>
</evidence>
<dbReference type="EMBL" id="JBBNAF010000008">
    <property type="protein sequence ID" value="KAK9121360.1"/>
    <property type="molecule type" value="Genomic_DNA"/>
</dbReference>
<accession>A0AAP0NXI4</accession>
<protein>
    <submittedName>
        <fullName evidence="1">Uncharacterized protein</fullName>
    </submittedName>
</protein>
<evidence type="ECO:0000313" key="1">
    <source>
        <dbReference type="EMBL" id="KAK9121360.1"/>
    </source>
</evidence>
<dbReference type="AlphaFoldDB" id="A0AAP0NXI4"/>
<dbReference type="Proteomes" id="UP001420932">
    <property type="component" value="Unassembled WGS sequence"/>
</dbReference>
<proteinExistence type="predicted"/>
<gene>
    <name evidence="1" type="ORF">Syun_018977</name>
</gene>
<comment type="caution">
    <text evidence="1">The sequence shown here is derived from an EMBL/GenBank/DDBJ whole genome shotgun (WGS) entry which is preliminary data.</text>
</comment>